<dbReference type="AlphaFoldDB" id="A0A381PYF3"/>
<evidence type="ECO:0000256" key="1">
    <source>
        <dbReference type="ARBA" id="ARBA00000012"/>
    </source>
</evidence>
<dbReference type="Gene3D" id="3.20.20.20">
    <property type="entry name" value="Dihydropteroate synthase-like"/>
    <property type="match status" value="1"/>
</dbReference>
<dbReference type="PROSITE" id="PS50972">
    <property type="entry name" value="PTERIN_BINDING"/>
    <property type="match status" value="1"/>
</dbReference>
<dbReference type="PANTHER" id="PTHR20941:SF1">
    <property type="entry name" value="FOLIC ACID SYNTHESIS PROTEIN FOL1"/>
    <property type="match status" value="1"/>
</dbReference>
<evidence type="ECO:0000256" key="5">
    <source>
        <dbReference type="ARBA" id="ARBA00022679"/>
    </source>
</evidence>
<sequence>VANLCLEAGATIVNDISALRFDDAMTELVANYSAYVVLMHMKGTPRNMQDAPDYSDVVGEVEVFFEERITAAKSGGIARERIILDPGIGFGKTPVHNFTILSDLERISGLGFPLLVGPSRKSFIGITLDLPENERLEGTAASVTAAVLNGAKIVRVHDVKEMKRVITITDSISAVRGEA</sequence>
<evidence type="ECO:0000256" key="7">
    <source>
        <dbReference type="ARBA" id="ARBA00022842"/>
    </source>
</evidence>
<dbReference type="InterPro" id="IPR011005">
    <property type="entry name" value="Dihydropteroate_synth-like_sf"/>
</dbReference>
<dbReference type="PANTHER" id="PTHR20941">
    <property type="entry name" value="FOLATE SYNTHESIS PROTEINS"/>
    <property type="match status" value="1"/>
</dbReference>
<proteinExistence type="predicted"/>
<evidence type="ECO:0000256" key="4">
    <source>
        <dbReference type="ARBA" id="ARBA00012458"/>
    </source>
</evidence>
<name>A0A381PYF3_9ZZZZ</name>
<feature type="domain" description="Pterin-binding" evidence="9">
    <location>
        <begin position="1"/>
        <end position="167"/>
    </location>
</feature>
<gene>
    <name evidence="10" type="ORF">METZ01_LOCUS24956</name>
</gene>
<dbReference type="Pfam" id="PF00809">
    <property type="entry name" value="Pterin_bind"/>
    <property type="match status" value="1"/>
</dbReference>
<evidence type="ECO:0000259" key="9">
    <source>
        <dbReference type="PROSITE" id="PS50972"/>
    </source>
</evidence>
<keyword evidence="7" id="KW-0460">Magnesium</keyword>
<accession>A0A381PYF3</accession>
<dbReference type="NCBIfam" id="TIGR01496">
    <property type="entry name" value="DHPS"/>
    <property type="match status" value="1"/>
</dbReference>
<comment type="pathway">
    <text evidence="3">Cofactor biosynthesis; tetrahydrofolate biosynthesis; 7,8-dihydrofolate from 2-amino-4-hydroxy-6-hydroxymethyl-7,8-dihydropteridine diphosphate and 4-aminobenzoate: step 1/2.</text>
</comment>
<evidence type="ECO:0000256" key="8">
    <source>
        <dbReference type="ARBA" id="ARBA00022909"/>
    </source>
</evidence>
<dbReference type="InterPro" id="IPR000489">
    <property type="entry name" value="Pterin-binding_dom"/>
</dbReference>
<feature type="non-terminal residue" evidence="10">
    <location>
        <position position="1"/>
    </location>
</feature>
<evidence type="ECO:0000313" key="10">
    <source>
        <dbReference type="EMBL" id="SUZ72102.1"/>
    </source>
</evidence>
<dbReference type="GO" id="GO:0005829">
    <property type="term" value="C:cytosol"/>
    <property type="evidence" value="ECO:0007669"/>
    <property type="project" value="TreeGrafter"/>
</dbReference>
<comment type="catalytic activity">
    <reaction evidence="1">
        <text>(7,8-dihydropterin-6-yl)methyl diphosphate + 4-aminobenzoate = 7,8-dihydropteroate + diphosphate</text>
        <dbReference type="Rhea" id="RHEA:19949"/>
        <dbReference type="ChEBI" id="CHEBI:17836"/>
        <dbReference type="ChEBI" id="CHEBI:17839"/>
        <dbReference type="ChEBI" id="CHEBI:33019"/>
        <dbReference type="ChEBI" id="CHEBI:72950"/>
        <dbReference type="EC" id="2.5.1.15"/>
    </reaction>
</comment>
<evidence type="ECO:0000256" key="6">
    <source>
        <dbReference type="ARBA" id="ARBA00022723"/>
    </source>
</evidence>
<reference evidence="10" key="1">
    <citation type="submission" date="2018-05" db="EMBL/GenBank/DDBJ databases">
        <authorList>
            <person name="Lanie J.A."/>
            <person name="Ng W.-L."/>
            <person name="Kazmierczak K.M."/>
            <person name="Andrzejewski T.M."/>
            <person name="Davidsen T.M."/>
            <person name="Wayne K.J."/>
            <person name="Tettelin H."/>
            <person name="Glass J.I."/>
            <person name="Rusch D."/>
            <person name="Podicherti R."/>
            <person name="Tsui H.-C.T."/>
            <person name="Winkler M.E."/>
        </authorList>
    </citation>
    <scope>NUCLEOTIDE SEQUENCE</scope>
</reference>
<dbReference type="SUPFAM" id="SSF51717">
    <property type="entry name" value="Dihydropteroate synthetase-like"/>
    <property type="match status" value="1"/>
</dbReference>
<dbReference type="GO" id="GO:0046654">
    <property type="term" value="P:tetrahydrofolate biosynthetic process"/>
    <property type="evidence" value="ECO:0007669"/>
    <property type="project" value="TreeGrafter"/>
</dbReference>
<keyword evidence="8" id="KW-0289">Folate biosynthesis</keyword>
<evidence type="ECO:0000256" key="3">
    <source>
        <dbReference type="ARBA" id="ARBA00004763"/>
    </source>
</evidence>
<organism evidence="10">
    <name type="scientific">marine metagenome</name>
    <dbReference type="NCBI Taxonomy" id="408172"/>
    <lineage>
        <taxon>unclassified sequences</taxon>
        <taxon>metagenomes</taxon>
        <taxon>ecological metagenomes</taxon>
    </lineage>
</organism>
<comment type="cofactor">
    <cofactor evidence="2">
        <name>Mg(2+)</name>
        <dbReference type="ChEBI" id="CHEBI:18420"/>
    </cofactor>
</comment>
<keyword evidence="5" id="KW-0808">Transferase</keyword>
<dbReference type="GO" id="GO:0046872">
    <property type="term" value="F:metal ion binding"/>
    <property type="evidence" value="ECO:0007669"/>
    <property type="project" value="UniProtKB-KW"/>
</dbReference>
<dbReference type="InterPro" id="IPR006390">
    <property type="entry name" value="DHP_synth_dom"/>
</dbReference>
<dbReference type="EC" id="2.5.1.15" evidence="4"/>
<dbReference type="InterPro" id="IPR045031">
    <property type="entry name" value="DHP_synth-like"/>
</dbReference>
<keyword evidence="6" id="KW-0479">Metal-binding</keyword>
<dbReference type="EMBL" id="UINC01001143">
    <property type="protein sequence ID" value="SUZ72102.1"/>
    <property type="molecule type" value="Genomic_DNA"/>
</dbReference>
<evidence type="ECO:0000256" key="2">
    <source>
        <dbReference type="ARBA" id="ARBA00001946"/>
    </source>
</evidence>
<dbReference type="GO" id="GO:0004156">
    <property type="term" value="F:dihydropteroate synthase activity"/>
    <property type="evidence" value="ECO:0007669"/>
    <property type="project" value="UniProtKB-EC"/>
</dbReference>
<dbReference type="GO" id="GO:0046656">
    <property type="term" value="P:folic acid biosynthetic process"/>
    <property type="evidence" value="ECO:0007669"/>
    <property type="project" value="UniProtKB-KW"/>
</dbReference>
<protein>
    <recommendedName>
        <fullName evidence="4">dihydropteroate synthase</fullName>
        <ecNumber evidence="4">2.5.1.15</ecNumber>
    </recommendedName>
</protein>